<evidence type="ECO:0000313" key="2">
    <source>
        <dbReference type="WBParaSite" id="PS1159_v2.g4317.t1"/>
    </source>
</evidence>
<proteinExistence type="predicted"/>
<name>A0AC35GE37_9BILA</name>
<organism evidence="1 2">
    <name type="scientific">Panagrolaimus sp. PS1159</name>
    <dbReference type="NCBI Taxonomy" id="55785"/>
    <lineage>
        <taxon>Eukaryota</taxon>
        <taxon>Metazoa</taxon>
        <taxon>Ecdysozoa</taxon>
        <taxon>Nematoda</taxon>
        <taxon>Chromadorea</taxon>
        <taxon>Rhabditida</taxon>
        <taxon>Tylenchina</taxon>
        <taxon>Panagrolaimomorpha</taxon>
        <taxon>Panagrolaimoidea</taxon>
        <taxon>Panagrolaimidae</taxon>
        <taxon>Panagrolaimus</taxon>
    </lineage>
</organism>
<evidence type="ECO:0000313" key="1">
    <source>
        <dbReference type="Proteomes" id="UP000887580"/>
    </source>
</evidence>
<accession>A0AC35GE37</accession>
<dbReference type="WBParaSite" id="PS1159_v2.g4317.t1">
    <property type="protein sequence ID" value="PS1159_v2.g4317.t1"/>
    <property type="gene ID" value="PS1159_v2.g4317"/>
</dbReference>
<dbReference type="Proteomes" id="UP000887580">
    <property type="component" value="Unplaced"/>
</dbReference>
<protein>
    <submittedName>
        <fullName evidence="2">Uncharacterized protein</fullName>
    </submittedName>
</protein>
<sequence>MPSEDDDLTTLTVTISLDDDDGDHRHGLQENLLPASTSVLEKYYIIKSPIKPEHACPLPSDKFLIPDLPSNAQKLLCSRLNAPAIGSMKNWHYLAALIGIKDDDITMIRQSKDPMMEVIKLASTVSLSRLVTVIGDIGRIDVLISLKPFLHGLSVSRRVVARNAPIRHAPVMDEGFDSAAATTATISNFQFPAKKFIIVTYHETEKSNKKYVKLLLHNLQNVVDKCNFDIIVLDITKCIDETNISQTARNLFKHATQIVLFISSKDYITNISNSSINSPNNIESGSIRVKKLFHCWMDEEYHANACRNFRFRIVMNSTIKNNNDVLPSGWPQTTLHYTFPQQFEELCKRLFE</sequence>
<reference evidence="2" key="1">
    <citation type="submission" date="2022-11" db="UniProtKB">
        <authorList>
            <consortium name="WormBaseParasite"/>
        </authorList>
    </citation>
    <scope>IDENTIFICATION</scope>
</reference>